<comment type="caution">
    <text evidence="2">The sequence shown here is derived from an EMBL/GenBank/DDBJ whole genome shotgun (WGS) entry which is preliminary data.</text>
</comment>
<feature type="transmembrane region" description="Helical" evidence="1">
    <location>
        <begin position="71"/>
        <end position="91"/>
    </location>
</feature>
<accession>A0ABV8C222</accession>
<gene>
    <name evidence="2" type="ORF">ACFOWZ_31570</name>
</gene>
<dbReference type="Proteomes" id="UP001595690">
    <property type="component" value="Unassembled WGS sequence"/>
</dbReference>
<evidence type="ECO:0000313" key="2">
    <source>
        <dbReference type="EMBL" id="MFC3896038.1"/>
    </source>
</evidence>
<keyword evidence="1" id="KW-0812">Transmembrane</keyword>
<protein>
    <submittedName>
        <fullName evidence="2">DUF4383 domain-containing protein</fullName>
    </submittedName>
</protein>
<keyword evidence="1" id="KW-0472">Membrane</keyword>
<keyword evidence="3" id="KW-1185">Reference proteome</keyword>
<evidence type="ECO:0000256" key="1">
    <source>
        <dbReference type="SAM" id="Phobius"/>
    </source>
</evidence>
<dbReference type="Pfam" id="PF14325">
    <property type="entry name" value="DUF4383"/>
    <property type="match status" value="1"/>
</dbReference>
<dbReference type="EMBL" id="JBHRZI010000027">
    <property type="protein sequence ID" value="MFC3896038.1"/>
    <property type="molecule type" value="Genomic_DNA"/>
</dbReference>
<feature type="transmembrane region" description="Helical" evidence="1">
    <location>
        <begin position="49"/>
        <end position="66"/>
    </location>
</feature>
<organism evidence="2 3">
    <name type="scientific">Lentzea rhizosphaerae</name>
    <dbReference type="NCBI Taxonomy" id="2041025"/>
    <lineage>
        <taxon>Bacteria</taxon>
        <taxon>Bacillati</taxon>
        <taxon>Actinomycetota</taxon>
        <taxon>Actinomycetes</taxon>
        <taxon>Pseudonocardiales</taxon>
        <taxon>Pseudonocardiaceae</taxon>
        <taxon>Lentzea</taxon>
    </lineage>
</organism>
<feature type="transmembrane region" description="Helical" evidence="1">
    <location>
        <begin position="111"/>
        <end position="129"/>
    </location>
</feature>
<name>A0ABV8C222_9PSEU</name>
<sequence>MNRLRWPQKLAISTGALLALWGVAGFFVTGFSSFAGEADTSVLLLRVNPLQNTIHLVFGAALIVAAPRLKALSGTALLVAVLFLVLFGLGLARYDDQVVNFLNVNPGSNALHMFAGFASLAAAQGAAWCRQCDRAAALRTT</sequence>
<reference evidence="3" key="1">
    <citation type="journal article" date="2019" name="Int. J. Syst. Evol. Microbiol.">
        <title>The Global Catalogue of Microorganisms (GCM) 10K type strain sequencing project: providing services to taxonomists for standard genome sequencing and annotation.</title>
        <authorList>
            <consortium name="The Broad Institute Genomics Platform"/>
            <consortium name="The Broad Institute Genome Sequencing Center for Infectious Disease"/>
            <person name="Wu L."/>
            <person name="Ma J."/>
        </authorList>
    </citation>
    <scope>NUCLEOTIDE SEQUENCE [LARGE SCALE GENOMIC DNA]</scope>
    <source>
        <strain evidence="3">CGMCC 4.7405</strain>
    </source>
</reference>
<dbReference type="RefSeq" id="WP_382377565.1">
    <property type="nucleotide sequence ID" value="NZ_JBHRZI010000027.1"/>
</dbReference>
<keyword evidence="1" id="KW-1133">Transmembrane helix</keyword>
<evidence type="ECO:0000313" key="3">
    <source>
        <dbReference type="Proteomes" id="UP001595690"/>
    </source>
</evidence>
<proteinExistence type="predicted"/>